<evidence type="ECO:0000313" key="4">
    <source>
        <dbReference type="EMBL" id="TWG11519.1"/>
    </source>
</evidence>
<feature type="region of interest" description="Disordered" evidence="2">
    <location>
        <begin position="190"/>
        <end position="264"/>
    </location>
</feature>
<gene>
    <name evidence="4" type="ORF">FHX34_106249</name>
</gene>
<evidence type="ECO:0000256" key="1">
    <source>
        <dbReference type="ARBA" id="ARBA00023172"/>
    </source>
</evidence>
<name>A0A561VIT4_ACTTI</name>
<proteinExistence type="predicted"/>
<feature type="compositionally biased region" description="Basic residues" evidence="2">
    <location>
        <begin position="208"/>
        <end position="227"/>
    </location>
</feature>
<dbReference type="EMBL" id="VIWY01000006">
    <property type="protein sequence ID" value="TWG11519.1"/>
    <property type="molecule type" value="Genomic_DNA"/>
</dbReference>
<dbReference type="InterPro" id="IPR013762">
    <property type="entry name" value="Integrase-like_cat_sf"/>
</dbReference>
<reference evidence="4 5" key="1">
    <citation type="submission" date="2019-06" db="EMBL/GenBank/DDBJ databases">
        <title>Sequencing the genomes of 1000 actinobacteria strains.</title>
        <authorList>
            <person name="Klenk H.-P."/>
        </authorList>
    </citation>
    <scope>NUCLEOTIDE SEQUENCE [LARGE SCALE GENOMIC DNA]</scope>
    <source>
        <strain evidence="4 5">DSM 43866</strain>
    </source>
</reference>
<keyword evidence="5" id="KW-1185">Reference proteome</keyword>
<keyword evidence="1" id="KW-0233">DNA recombination</keyword>
<evidence type="ECO:0000313" key="5">
    <source>
        <dbReference type="Proteomes" id="UP000320239"/>
    </source>
</evidence>
<dbReference type="Pfam" id="PF00589">
    <property type="entry name" value="Phage_integrase"/>
    <property type="match status" value="1"/>
</dbReference>
<evidence type="ECO:0000256" key="2">
    <source>
        <dbReference type="SAM" id="MobiDB-lite"/>
    </source>
</evidence>
<dbReference type="GO" id="GO:0006310">
    <property type="term" value="P:DNA recombination"/>
    <property type="evidence" value="ECO:0007669"/>
    <property type="project" value="UniProtKB-KW"/>
</dbReference>
<organism evidence="4 5">
    <name type="scientific">Actinoplanes teichomyceticus</name>
    <dbReference type="NCBI Taxonomy" id="1867"/>
    <lineage>
        <taxon>Bacteria</taxon>
        <taxon>Bacillati</taxon>
        <taxon>Actinomycetota</taxon>
        <taxon>Actinomycetes</taxon>
        <taxon>Micromonosporales</taxon>
        <taxon>Micromonosporaceae</taxon>
        <taxon>Actinoplanes</taxon>
    </lineage>
</organism>
<evidence type="ECO:0000259" key="3">
    <source>
        <dbReference type="Pfam" id="PF00589"/>
    </source>
</evidence>
<dbReference type="GO" id="GO:0015074">
    <property type="term" value="P:DNA integration"/>
    <property type="evidence" value="ECO:0007669"/>
    <property type="project" value="InterPro"/>
</dbReference>
<accession>A0A561VIT4</accession>
<dbReference type="InterPro" id="IPR011010">
    <property type="entry name" value="DNA_brk_join_enz"/>
</dbReference>
<comment type="caution">
    <text evidence="4">The sequence shown here is derived from an EMBL/GenBank/DDBJ whole genome shotgun (WGS) entry which is preliminary data.</text>
</comment>
<dbReference type="Proteomes" id="UP000320239">
    <property type="component" value="Unassembled WGS sequence"/>
</dbReference>
<dbReference type="AlphaFoldDB" id="A0A561VIT4"/>
<sequence>MSLLGLLLREAVADERLGFSPCQGVRILTRHPAERPTATAGQVNRIAERISRHSDQVLVITAAYTGMRWGELAGLAKKNTHLGDCLIRIHPEHGALHEVRGTLYLGPPKTTAAVRDIHLPPFLTELLQTVIDSHDHPLVFCGARGAFLRRSSMSRRAWRPAVNGDPATRTPPIIENLHLHDLRHTHKTWLIENDIPRSSPSPQTRPPPTRRPRRLQPRHPRHDRPHHQQPPSTLGSHPHRRQPPPPASRGLTAPHAHSGRAGAP</sequence>
<dbReference type="InterPro" id="IPR002104">
    <property type="entry name" value="Integrase_catalytic"/>
</dbReference>
<dbReference type="Gene3D" id="1.10.443.10">
    <property type="entry name" value="Intergrase catalytic core"/>
    <property type="match status" value="1"/>
</dbReference>
<protein>
    <submittedName>
        <fullName evidence="4">Phage integrase family protein</fullName>
    </submittedName>
</protein>
<dbReference type="RefSeq" id="WP_239082631.1">
    <property type="nucleotide sequence ID" value="NZ_BOMX01000141.1"/>
</dbReference>
<dbReference type="SUPFAM" id="SSF56349">
    <property type="entry name" value="DNA breaking-rejoining enzymes"/>
    <property type="match status" value="1"/>
</dbReference>
<dbReference type="GO" id="GO:0003677">
    <property type="term" value="F:DNA binding"/>
    <property type="evidence" value="ECO:0007669"/>
    <property type="project" value="InterPro"/>
</dbReference>
<feature type="domain" description="Tyr recombinase" evidence="3">
    <location>
        <begin position="42"/>
        <end position="196"/>
    </location>
</feature>